<evidence type="ECO:0000313" key="3">
    <source>
        <dbReference type="Proteomes" id="UP000007174"/>
    </source>
</evidence>
<keyword evidence="1" id="KW-0472">Membrane</keyword>
<dbReference type="Proteomes" id="UP000007174">
    <property type="component" value="Unassembled WGS sequence"/>
</dbReference>
<evidence type="ECO:0000256" key="1">
    <source>
        <dbReference type="SAM" id="Phobius"/>
    </source>
</evidence>
<proteinExistence type="predicted"/>
<dbReference type="EMBL" id="CACQ02008772">
    <property type="protein sequence ID" value="CCF46510.1"/>
    <property type="molecule type" value="Genomic_DNA"/>
</dbReference>
<dbReference type="STRING" id="759273.H1W1Z7"/>
<gene>
    <name evidence="2" type="ORF">CH063_15242</name>
</gene>
<dbReference type="VEuPathDB" id="FungiDB:CH63R_06141"/>
<feature type="transmembrane region" description="Helical" evidence="1">
    <location>
        <begin position="30"/>
        <end position="48"/>
    </location>
</feature>
<organism evidence="2 3">
    <name type="scientific">Colletotrichum higginsianum (strain IMI 349063)</name>
    <name type="common">Crucifer anthracnose fungus</name>
    <dbReference type="NCBI Taxonomy" id="759273"/>
    <lineage>
        <taxon>Eukaryota</taxon>
        <taxon>Fungi</taxon>
        <taxon>Dikarya</taxon>
        <taxon>Ascomycota</taxon>
        <taxon>Pezizomycotina</taxon>
        <taxon>Sordariomycetes</taxon>
        <taxon>Hypocreomycetidae</taxon>
        <taxon>Glomerellales</taxon>
        <taxon>Glomerellaceae</taxon>
        <taxon>Colletotrichum</taxon>
        <taxon>Colletotrichum destructivum species complex</taxon>
    </lineage>
</organism>
<reference evidence="3" key="1">
    <citation type="journal article" date="2012" name="Nat. Genet.">
        <title>Lifestyle transitions in plant pathogenic Colletotrichum fungi deciphered by genome and transcriptome analyses.</title>
        <authorList>
            <person name="O'Connell R.J."/>
            <person name="Thon M.R."/>
            <person name="Hacquard S."/>
            <person name="Amyotte S.G."/>
            <person name="Kleemann J."/>
            <person name="Torres M.F."/>
            <person name="Damm U."/>
            <person name="Buiate E.A."/>
            <person name="Epstein L."/>
            <person name="Alkan N."/>
            <person name="Altmueller J."/>
            <person name="Alvarado-Balderrama L."/>
            <person name="Bauser C.A."/>
            <person name="Becker C."/>
            <person name="Birren B.W."/>
            <person name="Chen Z."/>
            <person name="Choi J."/>
            <person name="Crouch J.A."/>
            <person name="Duvick J.P."/>
            <person name="Farman M.A."/>
            <person name="Gan P."/>
            <person name="Heiman D."/>
            <person name="Henrissat B."/>
            <person name="Howard R.J."/>
            <person name="Kabbage M."/>
            <person name="Koch C."/>
            <person name="Kracher B."/>
            <person name="Kubo Y."/>
            <person name="Law A.D."/>
            <person name="Lebrun M.-H."/>
            <person name="Lee Y.-H."/>
            <person name="Miyara I."/>
            <person name="Moore N."/>
            <person name="Neumann U."/>
            <person name="Nordstroem K."/>
            <person name="Panaccione D.G."/>
            <person name="Panstruga R."/>
            <person name="Place M."/>
            <person name="Proctor R.H."/>
            <person name="Prusky D."/>
            <person name="Rech G."/>
            <person name="Reinhardt R."/>
            <person name="Rollins J.A."/>
            <person name="Rounsley S."/>
            <person name="Schardl C.L."/>
            <person name="Schwartz D.C."/>
            <person name="Shenoy N."/>
            <person name="Shirasu K."/>
            <person name="Sikhakolli U.R."/>
            <person name="Stueber K."/>
            <person name="Sukno S.A."/>
            <person name="Sweigard J.A."/>
            <person name="Takano Y."/>
            <person name="Takahara H."/>
            <person name="Trail F."/>
            <person name="van der Does H.C."/>
            <person name="Voll L.M."/>
            <person name="Will I."/>
            <person name="Young S."/>
            <person name="Zeng Q."/>
            <person name="Zhang J."/>
            <person name="Zhou S."/>
            <person name="Dickman M.B."/>
            <person name="Schulze-Lefert P."/>
            <person name="Ver Loren van Themaat E."/>
            <person name="Ma L.-J."/>
            <person name="Vaillancourt L.J."/>
        </authorList>
    </citation>
    <scope>NUCLEOTIDE SEQUENCE [LARGE SCALE GENOMIC DNA]</scope>
    <source>
        <strain evidence="3">IMI 349063</strain>
    </source>
</reference>
<dbReference type="HOGENOM" id="CLU_2249958_0_0_1"/>
<name>H1W1Z7_COLHI</name>
<accession>H1W1Z7</accession>
<dbReference type="eggNOG" id="KOG0059">
    <property type="taxonomic scope" value="Eukaryota"/>
</dbReference>
<keyword evidence="1" id="KW-1133">Transmembrane helix</keyword>
<protein>
    <submittedName>
        <fullName evidence="2">Uncharacterized protein</fullName>
    </submittedName>
</protein>
<evidence type="ECO:0000313" key="2">
    <source>
        <dbReference type="EMBL" id="CCF46510.1"/>
    </source>
</evidence>
<dbReference type="AlphaFoldDB" id="H1W1Z7"/>
<keyword evidence="1" id="KW-0812">Transmembrane</keyword>
<sequence length="104" mass="11065">MAAPKSAFWRQVSTLTTKNLTILYARHPASTIYTALLLPIILTVYLGIGRNLNSPQNDYGIAEPRPVRSLRDGLAAADGSARDTVVFVNNGLAGGEIGQIVRGG</sequence>